<protein>
    <submittedName>
        <fullName evidence="2">Membrane protein</fullName>
    </submittedName>
</protein>
<reference evidence="2" key="1">
    <citation type="journal article" date="2014" name="Int. J. Syst. Evol. Microbiol.">
        <title>Complete genome sequence of Corynebacterium casei LMG S-19264T (=DSM 44701T), isolated from a smear-ripened cheese.</title>
        <authorList>
            <consortium name="US DOE Joint Genome Institute (JGI-PGF)"/>
            <person name="Walter F."/>
            <person name="Albersmeier A."/>
            <person name="Kalinowski J."/>
            <person name="Ruckert C."/>
        </authorList>
    </citation>
    <scope>NUCLEOTIDE SEQUENCE</scope>
    <source>
        <strain evidence="2">VKM Ac-1958</strain>
    </source>
</reference>
<name>A0A9W6HS04_9MICO</name>
<dbReference type="EMBL" id="BSET01000001">
    <property type="protein sequence ID" value="GLK01458.1"/>
    <property type="molecule type" value="Genomic_DNA"/>
</dbReference>
<feature type="transmembrane region" description="Helical" evidence="1">
    <location>
        <begin position="203"/>
        <end position="223"/>
    </location>
</feature>
<evidence type="ECO:0000256" key="1">
    <source>
        <dbReference type="SAM" id="Phobius"/>
    </source>
</evidence>
<feature type="transmembrane region" description="Helical" evidence="1">
    <location>
        <begin position="12"/>
        <end position="30"/>
    </location>
</feature>
<reference evidence="2" key="2">
    <citation type="submission" date="2023-01" db="EMBL/GenBank/DDBJ databases">
        <authorList>
            <person name="Sun Q."/>
            <person name="Evtushenko L."/>
        </authorList>
    </citation>
    <scope>NUCLEOTIDE SEQUENCE</scope>
    <source>
        <strain evidence="2">VKM Ac-1958</strain>
    </source>
</reference>
<keyword evidence="1" id="KW-1133">Transmembrane helix</keyword>
<evidence type="ECO:0000313" key="2">
    <source>
        <dbReference type="EMBL" id="GLK01458.1"/>
    </source>
</evidence>
<dbReference type="Pfam" id="PF11139">
    <property type="entry name" value="SfLAP"/>
    <property type="match status" value="1"/>
</dbReference>
<accession>A0A9W6HS04</accession>
<feature type="transmembrane region" description="Helical" evidence="1">
    <location>
        <begin position="42"/>
        <end position="63"/>
    </location>
</feature>
<dbReference type="RefSeq" id="WP_204939100.1">
    <property type="nucleotide sequence ID" value="NZ_BAAAUM010000001.1"/>
</dbReference>
<keyword evidence="3" id="KW-1185">Reference proteome</keyword>
<feature type="transmembrane region" description="Helical" evidence="1">
    <location>
        <begin position="162"/>
        <end position="183"/>
    </location>
</feature>
<keyword evidence="1" id="KW-0812">Transmembrane</keyword>
<sequence>MLESLGSVLPNAVAIAISPLPIIAVILMLMSPRARQLGVGFLLGWVIGVSAATTVFTLLAGVIPEPDSSGGSRPVIAVIQLVLGALLVLLGVRQWKSRPKPGEEAELPAWMSKIDAMRPMAALALGFALAAVNPKNLLMAAAAGTVIGRAAELAIGGQLATIGLFTVIAALTVAIPVLLAVFAPKKAASVLASVRVWLAEHNAAIMTVVLLVLGAQVIGKGLASF</sequence>
<keyword evidence="1" id="KW-0472">Membrane</keyword>
<organism evidence="2 3">
    <name type="scientific">Microbacterium keratanolyticum</name>
    <dbReference type="NCBI Taxonomy" id="67574"/>
    <lineage>
        <taxon>Bacteria</taxon>
        <taxon>Bacillati</taxon>
        <taxon>Actinomycetota</taxon>
        <taxon>Actinomycetes</taxon>
        <taxon>Micrococcales</taxon>
        <taxon>Microbacteriaceae</taxon>
        <taxon>Microbacterium</taxon>
    </lineage>
</organism>
<gene>
    <name evidence="2" type="ORF">GCM10017596_11730</name>
</gene>
<dbReference type="AlphaFoldDB" id="A0A9W6HS04"/>
<dbReference type="InterPro" id="IPR021315">
    <property type="entry name" value="Gap/Sap"/>
</dbReference>
<evidence type="ECO:0000313" key="3">
    <source>
        <dbReference type="Proteomes" id="UP001142325"/>
    </source>
</evidence>
<feature type="transmembrane region" description="Helical" evidence="1">
    <location>
        <begin position="75"/>
        <end position="95"/>
    </location>
</feature>
<dbReference type="Proteomes" id="UP001142325">
    <property type="component" value="Unassembled WGS sequence"/>
</dbReference>
<comment type="caution">
    <text evidence="2">The sequence shown here is derived from an EMBL/GenBank/DDBJ whole genome shotgun (WGS) entry which is preliminary data.</text>
</comment>
<proteinExistence type="predicted"/>